<accession>A0A3B0ME02</accession>
<protein>
    <recommendedName>
        <fullName evidence="4">Type I restriction modification DNA specificity domain-containing protein</fullName>
    </recommendedName>
</protein>
<dbReference type="PANTHER" id="PTHR30408">
    <property type="entry name" value="TYPE-1 RESTRICTION ENZYME ECOKI SPECIFICITY PROTEIN"/>
    <property type="match status" value="1"/>
</dbReference>
<proteinExistence type="inferred from homology"/>
<reference evidence="6" key="1">
    <citation type="submission" date="2018-08" db="EMBL/GenBank/DDBJ databases">
        <authorList>
            <person name="Rodrigo-Torres L."/>
            <person name="Arahal R. D."/>
            <person name="Lucena T."/>
        </authorList>
    </citation>
    <scope>NUCLEOTIDE SEQUENCE [LARGE SCALE GENOMIC DNA]</scope>
    <source>
        <strain evidence="6">CECT 7235</strain>
    </source>
</reference>
<keyword evidence="6" id="KW-1185">Reference proteome</keyword>
<organism evidence="5 6">
    <name type="scientific">Roseinatronobacter ekhonensis</name>
    <dbReference type="NCBI Taxonomy" id="254356"/>
    <lineage>
        <taxon>Bacteria</taxon>
        <taxon>Pseudomonadati</taxon>
        <taxon>Pseudomonadota</taxon>
        <taxon>Alphaproteobacteria</taxon>
        <taxon>Rhodobacterales</taxon>
        <taxon>Paracoccaceae</taxon>
        <taxon>Roseinatronobacter</taxon>
    </lineage>
</organism>
<dbReference type="PANTHER" id="PTHR30408:SF13">
    <property type="entry name" value="TYPE I RESTRICTION ENZYME HINDI SPECIFICITY SUBUNIT"/>
    <property type="match status" value="1"/>
</dbReference>
<dbReference type="GO" id="GO:0009307">
    <property type="term" value="P:DNA restriction-modification system"/>
    <property type="evidence" value="ECO:0007669"/>
    <property type="project" value="UniProtKB-KW"/>
</dbReference>
<evidence type="ECO:0000313" key="6">
    <source>
        <dbReference type="Proteomes" id="UP000272908"/>
    </source>
</evidence>
<evidence type="ECO:0000256" key="2">
    <source>
        <dbReference type="ARBA" id="ARBA00022747"/>
    </source>
</evidence>
<dbReference type="Proteomes" id="UP000272908">
    <property type="component" value="Unassembled WGS sequence"/>
</dbReference>
<evidence type="ECO:0000259" key="4">
    <source>
        <dbReference type="Pfam" id="PF01420"/>
    </source>
</evidence>
<dbReference type="Gene3D" id="1.10.287.1120">
    <property type="entry name" value="Bipartite methylase S protein"/>
    <property type="match status" value="1"/>
</dbReference>
<dbReference type="Gene3D" id="3.90.220.20">
    <property type="entry name" value="DNA methylase specificity domains"/>
    <property type="match status" value="2"/>
</dbReference>
<dbReference type="AlphaFoldDB" id="A0A3B0ME02"/>
<dbReference type="GO" id="GO:0003677">
    <property type="term" value="F:DNA binding"/>
    <property type="evidence" value="ECO:0007669"/>
    <property type="project" value="UniProtKB-KW"/>
</dbReference>
<evidence type="ECO:0000313" key="5">
    <source>
        <dbReference type="EMBL" id="SUZ34052.1"/>
    </source>
</evidence>
<dbReference type="InterPro" id="IPR000055">
    <property type="entry name" value="Restrct_endonuc_typeI_TRD"/>
</dbReference>
<sequence length="315" mass="35331">MGILCQVGNTSIGTYALGQRIITLQTKSEHCEHGFLFQTLLGPKMQRKIDVRGTGSTAKGIKSRLFVKIPMSAPTLTEQRKIAGFLGAVDEKITQLSRKRVLLEDYKKGCMQQLFSQKIRFKDDEGKDFPDWEEKKLGEVANIVGGGTPNSEQDEYWGGEIPWFTPTEMKSKYVTDSVRTISASGLKKSSAKLLPIGTILVSTRATVGDLSIAKKECCTNQGFQSLIVKDENHNEFWYYWMVANKKELLRRASGSTFLEINKSEIAKIPAQRPHPDEQRKIADFLSALDRKIDLVGQEITHASSFKAGLFQQMFV</sequence>
<comment type="similarity">
    <text evidence="1">Belongs to the type-I restriction system S methylase family.</text>
</comment>
<dbReference type="OrthoDB" id="164285at2"/>
<keyword evidence="2" id="KW-0680">Restriction system</keyword>
<dbReference type="EMBL" id="UIHC01000120">
    <property type="protein sequence ID" value="SUZ34052.1"/>
    <property type="molecule type" value="Genomic_DNA"/>
</dbReference>
<dbReference type="InterPro" id="IPR052021">
    <property type="entry name" value="Type-I_RS_S_subunit"/>
</dbReference>
<name>A0A3B0ME02_9RHOB</name>
<dbReference type="CDD" id="cd17273">
    <property type="entry name" value="RMtype1_S_EcoJA69PI-TRD1-CR1_like"/>
    <property type="match status" value="1"/>
</dbReference>
<dbReference type="InterPro" id="IPR044946">
    <property type="entry name" value="Restrct_endonuc_typeI_TRD_sf"/>
</dbReference>
<evidence type="ECO:0000256" key="3">
    <source>
        <dbReference type="ARBA" id="ARBA00023125"/>
    </source>
</evidence>
<keyword evidence="3" id="KW-0238">DNA-binding</keyword>
<feature type="domain" description="Type I restriction modification DNA specificity" evidence="4">
    <location>
        <begin position="14"/>
        <end position="97"/>
    </location>
</feature>
<feature type="domain" description="Type I restriction modification DNA specificity" evidence="4">
    <location>
        <begin position="131"/>
        <end position="299"/>
    </location>
</feature>
<dbReference type="Pfam" id="PF01420">
    <property type="entry name" value="Methylase_S"/>
    <property type="match status" value="2"/>
</dbReference>
<dbReference type="SUPFAM" id="SSF116734">
    <property type="entry name" value="DNA methylase specificity domain"/>
    <property type="match status" value="2"/>
</dbReference>
<evidence type="ECO:0000256" key="1">
    <source>
        <dbReference type="ARBA" id="ARBA00010923"/>
    </source>
</evidence>
<gene>
    <name evidence="5" type="ORF">ROE7235_03833</name>
</gene>